<evidence type="ECO:0000313" key="1">
    <source>
        <dbReference type="EMBL" id="QHS96749.1"/>
    </source>
</evidence>
<protein>
    <submittedName>
        <fullName evidence="1">Uncharacterized protein</fullName>
    </submittedName>
</protein>
<reference evidence="1" key="1">
    <citation type="journal article" date="2020" name="Nature">
        <title>Giant virus diversity and host interactions through global metagenomics.</title>
        <authorList>
            <person name="Schulz F."/>
            <person name="Roux S."/>
            <person name="Paez-Espino D."/>
            <person name="Jungbluth S."/>
            <person name="Walsh D.A."/>
            <person name="Denef V.J."/>
            <person name="McMahon K.D."/>
            <person name="Konstantinidis K.T."/>
            <person name="Eloe-Fadrosh E.A."/>
            <person name="Kyrpides N.C."/>
            <person name="Woyke T."/>
        </authorList>
    </citation>
    <scope>NUCLEOTIDE SEQUENCE</scope>
    <source>
        <strain evidence="1">GVMAG-M-3300020166-5</strain>
    </source>
</reference>
<organism evidence="1">
    <name type="scientific">viral metagenome</name>
    <dbReference type="NCBI Taxonomy" id="1070528"/>
    <lineage>
        <taxon>unclassified sequences</taxon>
        <taxon>metagenomes</taxon>
        <taxon>organismal metagenomes</taxon>
    </lineage>
</organism>
<dbReference type="EMBL" id="MN739278">
    <property type="protein sequence ID" value="QHS96749.1"/>
    <property type="molecule type" value="Genomic_DNA"/>
</dbReference>
<proteinExistence type="predicted"/>
<dbReference type="AlphaFoldDB" id="A0A6C0BYW3"/>
<sequence>MSMEEWLCPACETVNNNNYPKSYSLTQIDQLRISATCRKCCHKKNEINWDVCIEMNGKIDAIFPRHYLYNDIAYFLVTKAIPRYSLGMSMDKAVSYIIHRINNRNNNVWRTWRYRKCYRRAVNRVLEKIDIRLNIMLPRSIILEYLL</sequence>
<accession>A0A6C0BYW3</accession>
<name>A0A6C0BYW3_9ZZZZ</name>